<dbReference type="EMBL" id="JBHFNS010000043">
    <property type="protein sequence ID" value="MFB2935693.1"/>
    <property type="molecule type" value="Genomic_DNA"/>
</dbReference>
<dbReference type="Proteomes" id="UP001576776">
    <property type="component" value="Unassembled WGS sequence"/>
</dbReference>
<dbReference type="Gene3D" id="1.10.3210.10">
    <property type="entry name" value="Hypothetical protein af1432"/>
    <property type="match status" value="1"/>
</dbReference>
<dbReference type="InterPro" id="IPR049202">
    <property type="entry name" value="DUF6817"/>
</dbReference>
<sequence>MHSYAQTNLQLFNQLSDSGYSKSELTLLYNTYQLVMELFTGGFRSSGKTFIAHLVGTASILASLGASGKVVAAGLLHAAYTNGDFGDGKKGIDNAKREKIRLVLGEEVEEYIARYTALKWNEKTISAVGDRFDSLSAIERDVLLIRLTNELEEYLDLGILYCGELKYQRYINHSCDLMVEMAEKLGFPSLAKQLATVFQQTTLAEIPNELRNQSGENVSFTIAPNSYRKKLSLVWYPWFLSQLRRWRSIPRRAIRAIGKTNLSSQTNY</sequence>
<dbReference type="Pfam" id="PF20680">
    <property type="entry name" value="DUF6817"/>
    <property type="match status" value="1"/>
</dbReference>
<feature type="domain" description="DUF6817" evidence="1">
    <location>
        <begin position="39"/>
        <end position="117"/>
    </location>
</feature>
<accession>A0ABV4YAZ0</accession>
<evidence type="ECO:0000259" key="1">
    <source>
        <dbReference type="Pfam" id="PF20680"/>
    </source>
</evidence>
<proteinExistence type="predicted"/>
<protein>
    <submittedName>
        <fullName evidence="2">DUF6817 domain-containing protein</fullName>
    </submittedName>
</protein>
<keyword evidence="3" id="KW-1185">Reference proteome</keyword>
<organism evidence="2 3">
    <name type="scientific">Floridaenema fluviatile BLCC-F154</name>
    <dbReference type="NCBI Taxonomy" id="3153640"/>
    <lineage>
        <taxon>Bacteria</taxon>
        <taxon>Bacillati</taxon>
        <taxon>Cyanobacteriota</taxon>
        <taxon>Cyanophyceae</taxon>
        <taxon>Oscillatoriophycideae</taxon>
        <taxon>Aerosakkonematales</taxon>
        <taxon>Aerosakkonemataceae</taxon>
        <taxon>Floridanema</taxon>
        <taxon>Floridanema fluviatile</taxon>
    </lineage>
</organism>
<gene>
    <name evidence="2" type="ORF">ACE1B6_10605</name>
</gene>
<reference evidence="2 3" key="1">
    <citation type="submission" date="2024-09" db="EMBL/GenBank/DDBJ databases">
        <title>Floridaenema gen nov. (Aerosakkonemataceae, Aerosakkonematales ord. nov., Cyanobacteria) from benthic tropical and subtropical fresh waters, with the description of four new species.</title>
        <authorList>
            <person name="Moretto J.A."/>
            <person name="Berthold D.E."/>
            <person name="Lefler F.W."/>
            <person name="Huang I.-S."/>
            <person name="Laughinghouse H. IV."/>
        </authorList>
    </citation>
    <scope>NUCLEOTIDE SEQUENCE [LARGE SCALE GENOMIC DNA]</scope>
    <source>
        <strain evidence="2 3">BLCC-F154</strain>
    </source>
</reference>
<name>A0ABV4YAZ0_9CYAN</name>
<dbReference type="SUPFAM" id="SSF109604">
    <property type="entry name" value="HD-domain/PDEase-like"/>
    <property type="match status" value="1"/>
</dbReference>
<evidence type="ECO:0000313" key="3">
    <source>
        <dbReference type="Proteomes" id="UP001576776"/>
    </source>
</evidence>
<dbReference type="RefSeq" id="WP_413257196.1">
    <property type="nucleotide sequence ID" value="NZ_JBHFNS010000043.1"/>
</dbReference>
<evidence type="ECO:0000313" key="2">
    <source>
        <dbReference type="EMBL" id="MFB2935693.1"/>
    </source>
</evidence>
<comment type="caution">
    <text evidence="2">The sequence shown here is derived from an EMBL/GenBank/DDBJ whole genome shotgun (WGS) entry which is preliminary data.</text>
</comment>